<reference evidence="2 3" key="1">
    <citation type="submission" date="2019-06" db="EMBL/GenBank/DDBJ databases">
        <title>Sequencing the genomes of 1000 actinobacteria strains.</title>
        <authorList>
            <person name="Klenk H.-P."/>
        </authorList>
    </citation>
    <scope>NUCLEOTIDE SEQUENCE [LARGE SCALE GENOMIC DNA]</scope>
    <source>
        <strain evidence="2 3">DSM 19560</strain>
    </source>
</reference>
<dbReference type="InterPro" id="IPR011213">
    <property type="entry name" value="NMN_biosyn"/>
</dbReference>
<organism evidence="2 3">
    <name type="scientific">Rudaeicoccus suwonensis</name>
    <dbReference type="NCBI Taxonomy" id="657409"/>
    <lineage>
        <taxon>Bacteria</taxon>
        <taxon>Bacillati</taxon>
        <taxon>Actinomycetota</taxon>
        <taxon>Actinomycetes</taxon>
        <taxon>Micrococcales</taxon>
        <taxon>Dermacoccaceae</taxon>
        <taxon>Rudaeicoccus</taxon>
    </lineage>
</organism>
<name>A0A561E9R9_9MICO</name>
<dbReference type="Pfam" id="PF21906">
    <property type="entry name" value="WHD_NrtR"/>
    <property type="match status" value="1"/>
</dbReference>
<dbReference type="Proteomes" id="UP000318297">
    <property type="component" value="Unassembled WGS sequence"/>
</dbReference>
<dbReference type="SUPFAM" id="SSF55811">
    <property type="entry name" value="Nudix"/>
    <property type="match status" value="1"/>
</dbReference>
<accession>A0A561E9R9</accession>
<evidence type="ECO:0000313" key="2">
    <source>
        <dbReference type="EMBL" id="TWE12356.1"/>
    </source>
</evidence>
<dbReference type="InterPro" id="IPR036388">
    <property type="entry name" value="WH-like_DNA-bd_sf"/>
</dbReference>
<dbReference type="InterPro" id="IPR054105">
    <property type="entry name" value="WHD_NrtR"/>
</dbReference>
<dbReference type="RefSeq" id="WP_145226305.1">
    <property type="nucleotide sequence ID" value="NZ_VIVQ01000001.1"/>
</dbReference>
<dbReference type="OrthoDB" id="9786141at2"/>
<proteinExistence type="predicted"/>
<evidence type="ECO:0000259" key="1">
    <source>
        <dbReference type="Pfam" id="PF21906"/>
    </source>
</evidence>
<dbReference type="SUPFAM" id="SSF46785">
    <property type="entry name" value="Winged helix' DNA-binding domain"/>
    <property type="match status" value="1"/>
</dbReference>
<dbReference type="InterPro" id="IPR015797">
    <property type="entry name" value="NUDIX_hydrolase-like_dom_sf"/>
</dbReference>
<gene>
    <name evidence="2" type="ORF">BKA23_1159</name>
</gene>
<feature type="domain" description="NrtR DNA-binding winged helix" evidence="1">
    <location>
        <begin position="221"/>
        <end position="282"/>
    </location>
</feature>
<dbReference type="AlphaFoldDB" id="A0A561E9R9"/>
<dbReference type="Gene3D" id="1.10.10.10">
    <property type="entry name" value="Winged helix-like DNA-binding domain superfamily/Winged helix DNA-binding domain"/>
    <property type="match status" value="1"/>
</dbReference>
<protein>
    <recommendedName>
        <fullName evidence="1">NrtR DNA-binding winged helix domain-containing protein</fullName>
    </recommendedName>
</protein>
<comment type="caution">
    <text evidence="2">The sequence shown here is derived from an EMBL/GenBank/DDBJ whole genome shotgun (WGS) entry which is preliminary data.</text>
</comment>
<evidence type="ECO:0000313" key="3">
    <source>
        <dbReference type="Proteomes" id="UP000318297"/>
    </source>
</evidence>
<dbReference type="EMBL" id="VIVQ01000001">
    <property type="protein sequence ID" value="TWE12356.1"/>
    <property type="molecule type" value="Genomic_DNA"/>
</dbReference>
<dbReference type="Gene3D" id="3.90.79.10">
    <property type="entry name" value="Nucleoside Triphosphate Pyrophosphohydrolase"/>
    <property type="match status" value="1"/>
</dbReference>
<dbReference type="PIRSF" id="PIRSF019423">
    <property type="entry name" value="NMN_biosyn"/>
    <property type="match status" value="1"/>
</dbReference>
<sequence>MTHRAAELRAELVAVVLTVAAGRAWVLASGDPAHLPAGPLGADQDSLQTGARDFVLDQTGLRLGYVEQLYTFADGARSHNDDRVVSISYLGLTKADASTGDGEWSALYDLLPWEDRRHVSEDAPVDRLSQEIEAALRRWAGSDRERSERCKFLFGCDDQPWRPDLALQRYELLWEAELVAESPSAARVSALTGAAMWHDHRRILATALSRVRAKLQYRPVVFELMDDTFTLGQLQETVETIAGQSLHKQNFRRTVEVQHELVEPTDELSRDTGGRPARMYRFRREVLHERGQVGTKLPLPRSPR</sequence>
<dbReference type="InterPro" id="IPR036390">
    <property type="entry name" value="WH_DNA-bd_sf"/>
</dbReference>
<keyword evidence="3" id="KW-1185">Reference proteome</keyword>